<accession>A0A7X9ST70</accession>
<sequence length="54" mass="6201">MVKAMIYSAYQQDALKRIPLSSDAYYDSIHKALSDRLKELEAQKELAFSTDFTV</sequence>
<evidence type="ECO:0000313" key="2">
    <source>
        <dbReference type="Proteomes" id="UP000587880"/>
    </source>
</evidence>
<protein>
    <submittedName>
        <fullName evidence="1">Uncharacterized protein</fullName>
    </submittedName>
</protein>
<gene>
    <name evidence="1" type="ORF">HF849_23275</name>
</gene>
<dbReference type="AlphaFoldDB" id="A0A7X9ST70"/>
<organism evidence="1 2">
    <name type="scientific">Clostridium beijerinckii</name>
    <name type="common">Clostridium MP</name>
    <dbReference type="NCBI Taxonomy" id="1520"/>
    <lineage>
        <taxon>Bacteria</taxon>
        <taxon>Bacillati</taxon>
        <taxon>Bacillota</taxon>
        <taxon>Clostridia</taxon>
        <taxon>Eubacteriales</taxon>
        <taxon>Clostridiaceae</taxon>
        <taxon>Clostridium</taxon>
    </lineage>
</organism>
<evidence type="ECO:0000313" key="1">
    <source>
        <dbReference type="EMBL" id="NMF07605.1"/>
    </source>
</evidence>
<dbReference type="RefSeq" id="WP_168983315.1">
    <property type="nucleotide sequence ID" value="NZ_JABAGD010000068.1"/>
</dbReference>
<dbReference type="EMBL" id="JABAGD010000068">
    <property type="protein sequence ID" value="NMF07605.1"/>
    <property type="molecule type" value="Genomic_DNA"/>
</dbReference>
<name>A0A7X9ST70_CLOBE</name>
<comment type="caution">
    <text evidence="1">The sequence shown here is derived from an EMBL/GenBank/DDBJ whole genome shotgun (WGS) entry which is preliminary data.</text>
</comment>
<proteinExistence type="predicted"/>
<reference evidence="1 2" key="1">
    <citation type="submission" date="2020-04" db="EMBL/GenBank/DDBJ databases">
        <authorList>
            <person name="Hitch T.C.A."/>
            <person name="Wylensek D."/>
            <person name="Clavel T."/>
        </authorList>
    </citation>
    <scope>NUCLEOTIDE SEQUENCE [LARGE SCALE GENOMIC DNA]</scope>
    <source>
        <strain evidence="1 2">WB01_NA02</strain>
    </source>
</reference>
<dbReference type="Proteomes" id="UP000587880">
    <property type="component" value="Unassembled WGS sequence"/>
</dbReference>